<accession>A0ACB8M7H4</accession>
<evidence type="ECO:0000313" key="1">
    <source>
        <dbReference type="EMBL" id="KAH9781135.1"/>
    </source>
</evidence>
<organism evidence="1 2">
    <name type="scientific">Citrus sinensis</name>
    <name type="common">Sweet orange</name>
    <name type="synonym">Citrus aurantium var. sinensis</name>
    <dbReference type="NCBI Taxonomy" id="2711"/>
    <lineage>
        <taxon>Eukaryota</taxon>
        <taxon>Viridiplantae</taxon>
        <taxon>Streptophyta</taxon>
        <taxon>Embryophyta</taxon>
        <taxon>Tracheophyta</taxon>
        <taxon>Spermatophyta</taxon>
        <taxon>Magnoliopsida</taxon>
        <taxon>eudicotyledons</taxon>
        <taxon>Gunneridae</taxon>
        <taxon>Pentapetalae</taxon>
        <taxon>rosids</taxon>
        <taxon>malvids</taxon>
        <taxon>Sapindales</taxon>
        <taxon>Rutaceae</taxon>
        <taxon>Aurantioideae</taxon>
        <taxon>Citrus</taxon>
    </lineage>
</organism>
<sequence>MDMALKLVKPEGRHFVIHLANKSIRSTMLLSEFRRRPASEQPVIEERSSLVYFNIEAVIDGEVFVVGLAIPEQYSLHKMWTDIRDVCWGHPIRDANGIKVQVMFPWQSEQQVILSDKDLLEACNQLKVKGYNWARFAVTANEDCVSSFSSVVQASNKSANVDQCEATTKVLSKGDNDETGEAATEVLPDLKENETSADKFTQQLNNEADNGNEELHYGYAGFANELDEFEDDYEYEAAVDGSYPDDYDSSHLFGTESDSDKDLDDYESGDDSGDDSEDDFEEQACIRYEKNAGGFEFNSVGGEIVLRPGQLFVSVYEFRKVLKVFAIRNEFRLKKLKNEKTRVTCVCAAVGCTWRIHASLNWNKKSFQIKTHCPDHTCPRVDDNFEASLNWIEATYLHLFKANPDIKISVIAAGLMQKYGIECNNQRLYGAKRKAFELLGQDHKASYSKLFRYMHALLNSNPGSTVSLERDWFGGAEFLIFKRFFICFDSSRRGFFEGCRPMIGVDGCHLKGPYRGVLLTAVSIDANYGIYPLAMCVAETENNDSWQYFMDKLYDQVGCNSGEGLCFISDRQKGVLNALDRIFPLSLKRYCCRHIYANFKQKFLGLLLKKVFWRACRSLNAANFNSHMEELKTINPERYEWLMKIPTVCWAKHLFPPHTKCNHVTNNMTESFNNWINNFRGLPIVRMFEEIRRKTMRLIHRRHEAALGWNNELPPVVRRKVIKGREEARSLSIIFGHNETFEILEDVTKIVIVDLLKRKCDCGEWAISGMPCKHALCCIDAKRYNVEDYVHPFLKMAAYIAAYKHQIIPVPDEKMWPLLLHDNL</sequence>
<evidence type="ECO:0000313" key="2">
    <source>
        <dbReference type="Proteomes" id="UP000829398"/>
    </source>
</evidence>
<proteinExistence type="predicted"/>
<protein>
    <submittedName>
        <fullName evidence="1">SWIM-type domain-containing protein</fullName>
    </submittedName>
</protein>
<dbReference type="Proteomes" id="UP000829398">
    <property type="component" value="Chromosome 3"/>
</dbReference>
<keyword evidence="2" id="KW-1185">Reference proteome</keyword>
<reference evidence="2" key="1">
    <citation type="journal article" date="2023" name="Hortic. Res.">
        <title>A chromosome-level phased genome enabling allele-level studies in sweet orange: a case study on citrus Huanglongbing tolerance.</title>
        <authorList>
            <person name="Wu B."/>
            <person name="Yu Q."/>
            <person name="Deng Z."/>
            <person name="Duan Y."/>
            <person name="Luo F."/>
            <person name="Gmitter F. Jr."/>
        </authorList>
    </citation>
    <scope>NUCLEOTIDE SEQUENCE [LARGE SCALE GENOMIC DNA]</scope>
    <source>
        <strain evidence="2">cv. Valencia</strain>
    </source>
</reference>
<name>A0ACB8M7H4_CITSI</name>
<dbReference type="EMBL" id="CM039172">
    <property type="protein sequence ID" value="KAH9781135.1"/>
    <property type="molecule type" value="Genomic_DNA"/>
</dbReference>
<comment type="caution">
    <text evidence="1">The sequence shown here is derived from an EMBL/GenBank/DDBJ whole genome shotgun (WGS) entry which is preliminary data.</text>
</comment>
<gene>
    <name evidence="1" type="ORF">KPL71_008348</name>
</gene>